<protein>
    <submittedName>
        <fullName evidence="1">Uncharacterized protein</fullName>
    </submittedName>
</protein>
<sequence length="76" mass="9214">MLDYIYRLMRDFEQEHGFNPNLLYLNECHSEHIKLSFDETFTLQRIVEILGMDIVIDKEIIHPRVAWTHYAYRLAS</sequence>
<accession>A0A3B1AFG5</accession>
<proteinExistence type="predicted"/>
<dbReference type="AlphaFoldDB" id="A0A3B1AFG5"/>
<reference evidence="1" key="1">
    <citation type="submission" date="2018-06" db="EMBL/GenBank/DDBJ databases">
        <authorList>
            <person name="Zhirakovskaya E."/>
        </authorList>
    </citation>
    <scope>NUCLEOTIDE SEQUENCE</scope>
</reference>
<gene>
    <name evidence="1" type="ORF">MNBD_GAMMA23-2449</name>
</gene>
<dbReference type="EMBL" id="UOFT01000027">
    <property type="protein sequence ID" value="VAW92624.1"/>
    <property type="molecule type" value="Genomic_DNA"/>
</dbReference>
<evidence type="ECO:0000313" key="1">
    <source>
        <dbReference type="EMBL" id="VAW92624.1"/>
    </source>
</evidence>
<organism evidence="1">
    <name type="scientific">hydrothermal vent metagenome</name>
    <dbReference type="NCBI Taxonomy" id="652676"/>
    <lineage>
        <taxon>unclassified sequences</taxon>
        <taxon>metagenomes</taxon>
        <taxon>ecological metagenomes</taxon>
    </lineage>
</organism>
<name>A0A3B1AFG5_9ZZZZ</name>